<evidence type="ECO:0000313" key="2">
    <source>
        <dbReference type="Proteomes" id="UP001062846"/>
    </source>
</evidence>
<gene>
    <name evidence="1" type="ORF">RHMOL_Rhmol08G0060900</name>
</gene>
<comment type="caution">
    <text evidence="1">The sequence shown here is derived from an EMBL/GenBank/DDBJ whole genome shotgun (WGS) entry which is preliminary data.</text>
</comment>
<name>A0ACC0ML19_RHOML</name>
<dbReference type="EMBL" id="CM046395">
    <property type="protein sequence ID" value="KAI8541441.1"/>
    <property type="molecule type" value="Genomic_DNA"/>
</dbReference>
<protein>
    <submittedName>
        <fullName evidence="1">Uncharacterized protein</fullName>
    </submittedName>
</protein>
<keyword evidence="2" id="KW-1185">Reference proteome</keyword>
<sequence>MRSENEYLKEPTKPLFSFRRTLLLSAPRRQCSDNQNPPSKRYWFADFPTLQRTSPPSNKFSMPRLVDAAIFLDGSWLMWLLPFMTSEAVAGLPLLHVFGDVIHGFNFLYFRLP</sequence>
<dbReference type="Proteomes" id="UP001062846">
    <property type="component" value="Chromosome 8"/>
</dbReference>
<evidence type="ECO:0000313" key="1">
    <source>
        <dbReference type="EMBL" id="KAI8541441.1"/>
    </source>
</evidence>
<reference evidence="1" key="1">
    <citation type="submission" date="2022-02" db="EMBL/GenBank/DDBJ databases">
        <title>Plant Genome Project.</title>
        <authorList>
            <person name="Zhang R.-G."/>
        </authorList>
    </citation>
    <scope>NUCLEOTIDE SEQUENCE</scope>
    <source>
        <strain evidence="1">AT1</strain>
    </source>
</reference>
<organism evidence="1 2">
    <name type="scientific">Rhododendron molle</name>
    <name type="common">Chinese azalea</name>
    <name type="synonym">Azalea mollis</name>
    <dbReference type="NCBI Taxonomy" id="49168"/>
    <lineage>
        <taxon>Eukaryota</taxon>
        <taxon>Viridiplantae</taxon>
        <taxon>Streptophyta</taxon>
        <taxon>Embryophyta</taxon>
        <taxon>Tracheophyta</taxon>
        <taxon>Spermatophyta</taxon>
        <taxon>Magnoliopsida</taxon>
        <taxon>eudicotyledons</taxon>
        <taxon>Gunneridae</taxon>
        <taxon>Pentapetalae</taxon>
        <taxon>asterids</taxon>
        <taxon>Ericales</taxon>
        <taxon>Ericaceae</taxon>
        <taxon>Ericoideae</taxon>
        <taxon>Rhodoreae</taxon>
        <taxon>Rhododendron</taxon>
    </lineage>
</organism>
<proteinExistence type="predicted"/>
<accession>A0ACC0ML19</accession>